<organism evidence="1">
    <name type="scientific">Arundo donax</name>
    <name type="common">Giant reed</name>
    <name type="synonym">Donax arundinaceus</name>
    <dbReference type="NCBI Taxonomy" id="35708"/>
    <lineage>
        <taxon>Eukaryota</taxon>
        <taxon>Viridiplantae</taxon>
        <taxon>Streptophyta</taxon>
        <taxon>Embryophyta</taxon>
        <taxon>Tracheophyta</taxon>
        <taxon>Spermatophyta</taxon>
        <taxon>Magnoliopsida</taxon>
        <taxon>Liliopsida</taxon>
        <taxon>Poales</taxon>
        <taxon>Poaceae</taxon>
        <taxon>PACMAD clade</taxon>
        <taxon>Arundinoideae</taxon>
        <taxon>Arundineae</taxon>
        <taxon>Arundo</taxon>
    </lineage>
</organism>
<evidence type="ECO:0000313" key="1">
    <source>
        <dbReference type="EMBL" id="JAE03782.1"/>
    </source>
</evidence>
<proteinExistence type="predicted"/>
<dbReference type="PANTHER" id="PTHR33325">
    <property type="entry name" value="ZINC FINGER, CCHC-TYPE-RELATED"/>
    <property type="match status" value="1"/>
</dbReference>
<evidence type="ECO:0008006" key="2">
    <source>
        <dbReference type="Google" id="ProtNLM"/>
    </source>
</evidence>
<reference evidence="1" key="2">
    <citation type="journal article" date="2015" name="Data Brief">
        <title>Shoot transcriptome of the giant reed, Arundo donax.</title>
        <authorList>
            <person name="Barrero R.A."/>
            <person name="Guerrero F.D."/>
            <person name="Moolhuijzen P."/>
            <person name="Goolsby J.A."/>
            <person name="Tidwell J."/>
            <person name="Bellgard S.E."/>
            <person name="Bellgard M.I."/>
        </authorList>
    </citation>
    <scope>NUCLEOTIDE SEQUENCE</scope>
    <source>
        <tissue evidence="1">Shoot tissue taken approximately 20 cm above the soil surface</tissue>
    </source>
</reference>
<sequence>MQLSHTIAPHAVGAAEIPPHEVAKASIFMRLHIHPDLKMEYLEVHDSLALWSTLQECFGKQKAIILPQARRDWGQLRFLDYKIVGEYNTAFHRIVSQLRLYGQRVTESKMIDKTLETFHPPNMVLQQRCRNNKYKKYSKLIQVLLAAAGSQGVPRMIS</sequence>
<protein>
    <recommendedName>
        <fullName evidence="2">Retrotransposon gag domain-containing protein</fullName>
    </recommendedName>
</protein>
<reference evidence="1" key="1">
    <citation type="submission" date="2014-09" db="EMBL/GenBank/DDBJ databases">
        <authorList>
            <person name="Magalhaes I.L.F."/>
            <person name="Oliveira U."/>
            <person name="Santos F.R."/>
            <person name="Vidigal T.H.D.A."/>
            <person name="Brescovit A.D."/>
            <person name="Santos A.J."/>
        </authorList>
    </citation>
    <scope>NUCLEOTIDE SEQUENCE</scope>
    <source>
        <tissue evidence="1">Shoot tissue taken approximately 20 cm above the soil surface</tissue>
    </source>
</reference>
<dbReference type="EMBL" id="GBRH01194114">
    <property type="protein sequence ID" value="JAE03782.1"/>
    <property type="molecule type" value="Transcribed_RNA"/>
</dbReference>
<dbReference type="AlphaFoldDB" id="A0A0A9EUL1"/>
<dbReference type="PANTHER" id="PTHR33325:SF11">
    <property type="entry name" value="COLD SHOCK DOMAIN-CONTAINING PROTEIN 4-LIKE"/>
    <property type="match status" value="1"/>
</dbReference>
<name>A0A0A9EUL1_ARUDO</name>
<accession>A0A0A9EUL1</accession>